<evidence type="ECO:0000259" key="1">
    <source>
        <dbReference type="PROSITE" id="PS50112"/>
    </source>
</evidence>
<dbReference type="Pfam" id="PF08448">
    <property type="entry name" value="PAS_4"/>
    <property type="match status" value="1"/>
</dbReference>
<dbReference type="Proteomes" id="UP001431221">
    <property type="component" value="Unassembled WGS sequence"/>
</dbReference>
<name>A0ABT0H0T6_9HYPH</name>
<accession>A0ABT0H0T6</accession>
<protein>
    <submittedName>
        <fullName evidence="2">PAS domain-containing protein</fullName>
    </submittedName>
</protein>
<dbReference type="PROSITE" id="PS50112">
    <property type="entry name" value="PAS"/>
    <property type="match status" value="1"/>
</dbReference>
<dbReference type="InterPro" id="IPR013656">
    <property type="entry name" value="PAS_4"/>
</dbReference>
<dbReference type="EMBL" id="JALNMJ010000017">
    <property type="protein sequence ID" value="MCK7614680.1"/>
    <property type="molecule type" value="Genomic_DNA"/>
</dbReference>
<organism evidence="2 3">
    <name type="scientific">Roseibium sediminicola</name>
    <dbReference type="NCBI Taxonomy" id="2933272"/>
    <lineage>
        <taxon>Bacteria</taxon>
        <taxon>Pseudomonadati</taxon>
        <taxon>Pseudomonadota</taxon>
        <taxon>Alphaproteobacteria</taxon>
        <taxon>Hyphomicrobiales</taxon>
        <taxon>Stappiaceae</taxon>
        <taxon>Roseibium</taxon>
    </lineage>
</organism>
<dbReference type="Pfam" id="PF13188">
    <property type="entry name" value="PAS_8"/>
    <property type="match status" value="1"/>
</dbReference>
<feature type="domain" description="PAS" evidence="1">
    <location>
        <begin position="257"/>
        <end position="325"/>
    </location>
</feature>
<evidence type="ECO:0000313" key="3">
    <source>
        <dbReference type="Proteomes" id="UP001431221"/>
    </source>
</evidence>
<gene>
    <name evidence="2" type="ORF">M0H32_21130</name>
</gene>
<sequence>MPTDLNILLRSMRQLVPNSETNALLFSMGISYWGYDPMREEICWQRTDVASVRGYRLAKLPIKQALQYYHQPDRTPFLQMISNAVEHGLSAPLRLTMKTEAGDKLFDLVAARVLRGVAPLVVGLMRECPMDTPAKLEVPSILHSLSHAFVAAPNAILVTDRMGVIRSANRQFLTMFAIKDAKNIIGRDARMVPNHIGKKLSASFASLFSNSKSIQDSFKLAQADGTEKTVLFSLHPLALEHANGGCVFVGEYTNKAQEIAATEILDAVPTPILVADLNSRRIKYANNAGRGELGLTPAQIGRERLTDKLLSPTDVRDLTLVLDNVGWDGGRVWQVHSHIGLKRHYRIRTCFIGDHQNRQIVLEFLPARIEKDQPGNEKARGFFSRLFEINFAK</sequence>
<reference evidence="2" key="1">
    <citation type="submission" date="2022-04" db="EMBL/GenBank/DDBJ databases">
        <title>Roseibium sp. CAU 1639 isolated from mud.</title>
        <authorList>
            <person name="Kim W."/>
        </authorList>
    </citation>
    <scope>NUCLEOTIDE SEQUENCE</scope>
    <source>
        <strain evidence="2">CAU 1639</strain>
    </source>
</reference>
<dbReference type="Gene3D" id="3.30.450.20">
    <property type="entry name" value="PAS domain"/>
    <property type="match status" value="1"/>
</dbReference>
<dbReference type="RefSeq" id="WP_248157395.1">
    <property type="nucleotide sequence ID" value="NZ_JALNMJ010000017.1"/>
</dbReference>
<dbReference type="InterPro" id="IPR000014">
    <property type="entry name" value="PAS"/>
</dbReference>
<dbReference type="SUPFAM" id="SSF55785">
    <property type="entry name" value="PYP-like sensor domain (PAS domain)"/>
    <property type="match status" value="1"/>
</dbReference>
<proteinExistence type="predicted"/>
<dbReference type="InterPro" id="IPR035965">
    <property type="entry name" value="PAS-like_dom_sf"/>
</dbReference>
<evidence type="ECO:0000313" key="2">
    <source>
        <dbReference type="EMBL" id="MCK7614680.1"/>
    </source>
</evidence>
<keyword evidence="3" id="KW-1185">Reference proteome</keyword>
<comment type="caution">
    <text evidence="2">The sequence shown here is derived from an EMBL/GenBank/DDBJ whole genome shotgun (WGS) entry which is preliminary data.</text>
</comment>